<accession>A0A1F8GJR8</accession>
<protein>
    <recommendedName>
        <fullName evidence="9">Rod shape-determining protein RodA</fullName>
    </recommendedName>
</protein>
<dbReference type="GO" id="GO:0051301">
    <property type="term" value="P:cell division"/>
    <property type="evidence" value="ECO:0007669"/>
    <property type="project" value="InterPro"/>
</dbReference>
<dbReference type="EMBL" id="MGKJ01000007">
    <property type="protein sequence ID" value="OGN24958.1"/>
    <property type="molecule type" value="Genomic_DNA"/>
</dbReference>
<evidence type="ECO:0000256" key="3">
    <source>
        <dbReference type="ARBA" id="ARBA00022960"/>
    </source>
</evidence>
<sequence>MKNIFGRQWFGKQSQNSIDWLLVASLVPILCAGLVTMNSFVGESTFFLRQIVWIAVSFFIFFLFSFIDFRFLRRTSVVVVLYGVAVFLLALLFIAGATFKGAQSWFDVGLFSIQPSDPAKIILIILLAKYFTRRHVEIAHVRHILISGAYALILFGLILVQPDFGSAIMIFVIWLGVVLFSGISKRHLLAVFFIAIAAFGALWTFGFEEYQKNRIRSFIHPLADLSGSGYNAYQSTIAIGSGELLGKGIGFGTQSRLKFLPEYETDFIFAAFAEEWGFVGVVFLFILYGIIIWRILENAMRGSSNFEMLYGAGIAVYL</sequence>
<evidence type="ECO:0000256" key="1">
    <source>
        <dbReference type="ARBA" id="ARBA00004141"/>
    </source>
</evidence>
<evidence type="ECO:0000256" key="4">
    <source>
        <dbReference type="ARBA" id="ARBA00022989"/>
    </source>
</evidence>
<evidence type="ECO:0000256" key="2">
    <source>
        <dbReference type="ARBA" id="ARBA00022692"/>
    </source>
</evidence>
<organism evidence="7 8">
    <name type="scientific">Candidatus Yanofskybacteria bacterium RIFCSPLOWO2_01_FULL_43_22</name>
    <dbReference type="NCBI Taxonomy" id="1802695"/>
    <lineage>
        <taxon>Bacteria</taxon>
        <taxon>Candidatus Yanofskyibacteriota</taxon>
    </lineage>
</organism>
<dbReference type="GO" id="GO:0032153">
    <property type="term" value="C:cell division site"/>
    <property type="evidence" value="ECO:0007669"/>
    <property type="project" value="TreeGrafter"/>
</dbReference>
<proteinExistence type="predicted"/>
<keyword evidence="2 6" id="KW-0812">Transmembrane</keyword>
<feature type="transmembrane region" description="Helical" evidence="6">
    <location>
        <begin position="143"/>
        <end position="160"/>
    </location>
</feature>
<feature type="transmembrane region" description="Helical" evidence="6">
    <location>
        <begin position="79"/>
        <end position="99"/>
    </location>
</feature>
<evidence type="ECO:0000313" key="8">
    <source>
        <dbReference type="Proteomes" id="UP000178911"/>
    </source>
</evidence>
<feature type="non-terminal residue" evidence="7">
    <location>
        <position position="318"/>
    </location>
</feature>
<evidence type="ECO:0008006" key="9">
    <source>
        <dbReference type="Google" id="ProtNLM"/>
    </source>
</evidence>
<dbReference type="GO" id="GO:0015648">
    <property type="term" value="F:lipid-linked peptidoglycan transporter activity"/>
    <property type="evidence" value="ECO:0007669"/>
    <property type="project" value="TreeGrafter"/>
</dbReference>
<gene>
    <name evidence="7" type="ORF">A3A13_01550</name>
</gene>
<feature type="transmembrane region" description="Helical" evidence="6">
    <location>
        <begin position="166"/>
        <end position="183"/>
    </location>
</feature>
<dbReference type="GO" id="GO:0005886">
    <property type="term" value="C:plasma membrane"/>
    <property type="evidence" value="ECO:0007669"/>
    <property type="project" value="TreeGrafter"/>
</dbReference>
<dbReference type="InterPro" id="IPR001182">
    <property type="entry name" value="FtsW/RodA"/>
</dbReference>
<dbReference type="Proteomes" id="UP000178911">
    <property type="component" value="Unassembled WGS sequence"/>
</dbReference>
<feature type="transmembrane region" description="Helical" evidence="6">
    <location>
        <begin position="20"/>
        <end position="41"/>
    </location>
</feature>
<dbReference type="PANTHER" id="PTHR30474">
    <property type="entry name" value="CELL CYCLE PROTEIN"/>
    <property type="match status" value="1"/>
</dbReference>
<feature type="transmembrane region" description="Helical" evidence="6">
    <location>
        <begin position="47"/>
        <end position="67"/>
    </location>
</feature>
<feature type="transmembrane region" description="Helical" evidence="6">
    <location>
        <begin position="276"/>
        <end position="296"/>
    </location>
</feature>
<feature type="transmembrane region" description="Helical" evidence="6">
    <location>
        <begin position="188"/>
        <end position="207"/>
    </location>
</feature>
<dbReference type="AlphaFoldDB" id="A0A1F8GJR8"/>
<comment type="subcellular location">
    <subcellularLocation>
        <location evidence="1">Membrane</location>
        <topology evidence="1">Multi-pass membrane protein</topology>
    </subcellularLocation>
</comment>
<reference evidence="7 8" key="1">
    <citation type="journal article" date="2016" name="Nat. Commun.">
        <title>Thousands of microbial genomes shed light on interconnected biogeochemical processes in an aquifer system.</title>
        <authorList>
            <person name="Anantharaman K."/>
            <person name="Brown C.T."/>
            <person name="Hug L.A."/>
            <person name="Sharon I."/>
            <person name="Castelle C.J."/>
            <person name="Probst A.J."/>
            <person name="Thomas B.C."/>
            <person name="Singh A."/>
            <person name="Wilkins M.J."/>
            <person name="Karaoz U."/>
            <person name="Brodie E.L."/>
            <person name="Williams K.H."/>
            <person name="Hubbard S.S."/>
            <person name="Banfield J.F."/>
        </authorList>
    </citation>
    <scope>NUCLEOTIDE SEQUENCE [LARGE SCALE GENOMIC DNA]</scope>
</reference>
<evidence type="ECO:0000256" key="5">
    <source>
        <dbReference type="ARBA" id="ARBA00023136"/>
    </source>
</evidence>
<evidence type="ECO:0000313" key="7">
    <source>
        <dbReference type="EMBL" id="OGN24958.1"/>
    </source>
</evidence>
<keyword evidence="3" id="KW-0133">Cell shape</keyword>
<dbReference type="STRING" id="1802695.A3A13_01550"/>
<keyword evidence="5 6" id="KW-0472">Membrane</keyword>
<dbReference type="GO" id="GO:0008360">
    <property type="term" value="P:regulation of cell shape"/>
    <property type="evidence" value="ECO:0007669"/>
    <property type="project" value="UniProtKB-KW"/>
</dbReference>
<name>A0A1F8GJR8_9BACT</name>
<evidence type="ECO:0000256" key="6">
    <source>
        <dbReference type="SAM" id="Phobius"/>
    </source>
</evidence>
<feature type="transmembrane region" description="Helical" evidence="6">
    <location>
        <begin position="111"/>
        <end position="131"/>
    </location>
</feature>
<dbReference type="Pfam" id="PF01098">
    <property type="entry name" value="FTSW_RODA_SPOVE"/>
    <property type="match status" value="1"/>
</dbReference>
<comment type="caution">
    <text evidence="7">The sequence shown here is derived from an EMBL/GenBank/DDBJ whole genome shotgun (WGS) entry which is preliminary data.</text>
</comment>
<keyword evidence="4 6" id="KW-1133">Transmembrane helix</keyword>